<dbReference type="InterPro" id="IPR050471">
    <property type="entry name" value="AB_hydrolase"/>
</dbReference>
<dbReference type="SUPFAM" id="SSF53474">
    <property type="entry name" value="alpha/beta-Hydrolases"/>
    <property type="match status" value="1"/>
</dbReference>
<keyword evidence="3" id="KW-1185">Reference proteome</keyword>
<feature type="domain" description="AB hydrolase-1" evidence="1">
    <location>
        <begin position="27"/>
        <end position="156"/>
    </location>
</feature>
<evidence type="ECO:0000259" key="1">
    <source>
        <dbReference type="Pfam" id="PF00561"/>
    </source>
</evidence>
<dbReference type="Gene3D" id="3.40.50.1820">
    <property type="entry name" value="alpha/beta hydrolase"/>
    <property type="match status" value="1"/>
</dbReference>
<name>A0ABT3G199_9BACT</name>
<dbReference type="PANTHER" id="PTHR43433">
    <property type="entry name" value="HYDROLASE, ALPHA/BETA FOLD FAMILY PROTEIN"/>
    <property type="match status" value="1"/>
</dbReference>
<protein>
    <submittedName>
        <fullName evidence="2">Alpha/beta hydrolase</fullName>
    </submittedName>
</protein>
<evidence type="ECO:0000313" key="2">
    <source>
        <dbReference type="EMBL" id="MCW1913274.1"/>
    </source>
</evidence>
<evidence type="ECO:0000313" key="3">
    <source>
        <dbReference type="Proteomes" id="UP001165653"/>
    </source>
</evidence>
<dbReference type="EMBL" id="JAPDDR010000003">
    <property type="protein sequence ID" value="MCW1913274.1"/>
    <property type="molecule type" value="Genomic_DNA"/>
</dbReference>
<gene>
    <name evidence="2" type="ORF">OJ996_06810</name>
</gene>
<accession>A0ABT3G199</accession>
<organism evidence="2 3">
    <name type="scientific">Luteolibacter rhizosphaerae</name>
    <dbReference type="NCBI Taxonomy" id="2989719"/>
    <lineage>
        <taxon>Bacteria</taxon>
        <taxon>Pseudomonadati</taxon>
        <taxon>Verrucomicrobiota</taxon>
        <taxon>Verrucomicrobiia</taxon>
        <taxon>Verrucomicrobiales</taxon>
        <taxon>Verrucomicrobiaceae</taxon>
        <taxon>Luteolibacter</taxon>
    </lineage>
</organism>
<dbReference type="RefSeq" id="WP_264512561.1">
    <property type="nucleotide sequence ID" value="NZ_JAPDDR010000003.1"/>
</dbReference>
<dbReference type="InterPro" id="IPR000073">
    <property type="entry name" value="AB_hydrolase_1"/>
</dbReference>
<dbReference type="InterPro" id="IPR029058">
    <property type="entry name" value="AB_hydrolase_fold"/>
</dbReference>
<proteinExistence type="predicted"/>
<dbReference type="Proteomes" id="UP001165653">
    <property type="component" value="Unassembled WGS sequence"/>
</dbReference>
<keyword evidence="2" id="KW-0378">Hydrolase</keyword>
<sequence length="292" mass="32074">MKEDQQARLPDGRMLGYGEYGDPAGEPLFFFHGWPSSRYHGMMLHAEAERRGLRVIAPDRPGIGLSDPLPGRGFSSFPKDISALADELGLDRFRLFGISGGCPYTLATAAALPERVRAAAVICGAPPLGSPADKAHMHWAYRSLAGLRRLRRAVMPVFLGTSRWMIARGSHRAPMSWVMHSIPPSDRAAIAEHGCWQDVTRSYLEAVNSGPEAVLTDGELYLEPWDFSPEEICVPVAFWHGLADKNLPCEVAKGLAARVPGAEGHWIENEGHYSLPLRYRGQVLDWLGKAPA</sequence>
<dbReference type="Pfam" id="PF00561">
    <property type="entry name" value="Abhydrolase_1"/>
    <property type="match status" value="1"/>
</dbReference>
<dbReference type="PANTHER" id="PTHR43433:SF10">
    <property type="entry name" value="AB HYDROLASE-1 DOMAIN-CONTAINING PROTEIN"/>
    <property type="match status" value="1"/>
</dbReference>
<comment type="caution">
    <text evidence="2">The sequence shown here is derived from an EMBL/GenBank/DDBJ whole genome shotgun (WGS) entry which is preliminary data.</text>
</comment>
<dbReference type="GO" id="GO:0016787">
    <property type="term" value="F:hydrolase activity"/>
    <property type="evidence" value="ECO:0007669"/>
    <property type="project" value="UniProtKB-KW"/>
</dbReference>
<reference evidence="2" key="1">
    <citation type="submission" date="2022-10" db="EMBL/GenBank/DDBJ databases">
        <title>Luteolibacter sp. GHJ8, whole genome shotgun sequencing project.</title>
        <authorList>
            <person name="Zhao G."/>
            <person name="Shen L."/>
        </authorList>
    </citation>
    <scope>NUCLEOTIDE SEQUENCE</scope>
    <source>
        <strain evidence="2">GHJ8</strain>
    </source>
</reference>